<dbReference type="PANTHER" id="PTHR33265:SF26">
    <property type="entry name" value="OS06G0554600 PROTEIN"/>
    <property type="match status" value="1"/>
</dbReference>
<dbReference type="PANTHER" id="PTHR33265">
    <property type="entry name" value="AVR9/CF-9 RAPIDLY ELICITED PROTEIN-RELATED"/>
    <property type="match status" value="1"/>
</dbReference>
<name>A0A2Z7AJU7_9LAMI</name>
<dbReference type="Proteomes" id="UP000250235">
    <property type="component" value="Unassembled WGS sequence"/>
</dbReference>
<proteinExistence type="predicted"/>
<sequence length="185" mass="21547">MEIEKAPPKMAKKLWNLMRIGFYMMRKGISKSKLNMLDLHLLIKQGKIARKAIGNLMLQHHYSTLSCRSDDVVSSFISPREYEFSCSNSPAYPCRHSRRKNIQEHAHRPKYDMLDHNEYPAIMGFPNSPPVRRLRVTDSPFSVDDHVEGSHQVDRDAEKFIKRSTRSLRYQSRIAAFQSPPSHHL</sequence>
<protein>
    <submittedName>
        <fullName evidence="1">Uncharacterized protein</fullName>
    </submittedName>
</protein>
<organism evidence="1 2">
    <name type="scientific">Dorcoceras hygrometricum</name>
    <dbReference type="NCBI Taxonomy" id="472368"/>
    <lineage>
        <taxon>Eukaryota</taxon>
        <taxon>Viridiplantae</taxon>
        <taxon>Streptophyta</taxon>
        <taxon>Embryophyta</taxon>
        <taxon>Tracheophyta</taxon>
        <taxon>Spermatophyta</taxon>
        <taxon>Magnoliopsida</taxon>
        <taxon>eudicotyledons</taxon>
        <taxon>Gunneridae</taxon>
        <taxon>Pentapetalae</taxon>
        <taxon>asterids</taxon>
        <taxon>lamiids</taxon>
        <taxon>Lamiales</taxon>
        <taxon>Gesneriaceae</taxon>
        <taxon>Didymocarpoideae</taxon>
        <taxon>Trichosporeae</taxon>
        <taxon>Loxocarpinae</taxon>
        <taxon>Dorcoceras</taxon>
    </lineage>
</organism>
<dbReference type="EMBL" id="KV014880">
    <property type="protein sequence ID" value="KZV21638.1"/>
    <property type="molecule type" value="Genomic_DNA"/>
</dbReference>
<accession>A0A2Z7AJU7</accession>
<keyword evidence="2" id="KW-1185">Reference proteome</keyword>
<reference evidence="1 2" key="1">
    <citation type="journal article" date="2015" name="Proc. Natl. Acad. Sci. U.S.A.">
        <title>The resurrection genome of Boea hygrometrica: A blueprint for survival of dehydration.</title>
        <authorList>
            <person name="Xiao L."/>
            <person name="Yang G."/>
            <person name="Zhang L."/>
            <person name="Yang X."/>
            <person name="Zhao S."/>
            <person name="Ji Z."/>
            <person name="Zhou Q."/>
            <person name="Hu M."/>
            <person name="Wang Y."/>
            <person name="Chen M."/>
            <person name="Xu Y."/>
            <person name="Jin H."/>
            <person name="Xiao X."/>
            <person name="Hu G."/>
            <person name="Bao F."/>
            <person name="Hu Y."/>
            <person name="Wan P."/>
            <person name="Li L."/>
            <person name="Deng X."/>
            <person name="Kuang T."/>
            <person name="Xiang C."/>
            <person name="Zhu J.K."/>
            <person name="Oliver M.J."/>
            <person name="He Y."/>
        </authorList>
    </citation>
    <scope>NUCLEOTIDE SEQUENCE [LARGE SCALE GENOMIC DNA]</scope>
    <source>
        <strain evidence="2">cv. XS01</strain>
    </source>
</reference>
<dbReference type="OrthoDB" id="696337at2759"/>
<dbReference type="AlphaFoldDB" id="A0A2Z7AJU7"/>
<evidence type="ECO:0000313" key="2">
    <source>
        <dbReference type="Proteomes" id="UP000250235"/>
    </source>
</evidence>
<gene>
    <name evidence="1" type="ORF">F511_17663</name>
</gene>
<evidence type="ECO:0000313" key="1">
    <source>
        <dbReference type="EMBL" id="KZV21638.1"/>
    </source>
</evidence>